<evidence type="ECO:0000313" key="2">
    <source>
        <dbReference type="Proteomes" id="UP000030111"/>
    </source>
</evidence>
<dbReference type="eggNOG" id="COG4771">
    <property type="taxonomic scope" value="Bacteria"/>
</dbReference>
<comment type="caution">
    <text evidence="1">The sequence shown here is derived from an EMBL/GenBank/DDBJ whole genome shotgun (WGS) entry which is preliminary data.</text>
</comment>
<proteinExistence type="predicted"/>
<dbReference type="Proteomes" id="UP000030111">
    <property type="component" value="Unassembled WGS sequence"/>
</dbReference>
<evidence type="ECO:0008006" key="3">
    <source>
        <dbReference type="Google" id="ProtNLM"/>
    </source>
</evidence>
<sequence>MLTKIQIAIPTQCHENWEDMTPEDKGRFCASCQKKVYDFTSASDKEIVSVLNREANACGRFTARQLNRDLQIPKEKSSAWMAASAAVLGFLTLGTANAVAQTPVPTEQHEQQPNYMLGKFIAQPQLFTGKVTNEADGAPLPFVTVTIKGTATSVQTDADGVFSINASHGTMLTFEAIGFEGKEVTISGTEAINVVMYEYSATLSGDIVVVKNRTFMGRIFHSIGNIFR</sequence>
<dbReference type="STRING" id="1121898.GCA_000422725_00427"/>
<dbReference type="InterPro" id="IPR008969">
    <property type="entry name" value="CarboxyPept-like_regulatory"/>
</dbReference>
<reference evidence="1 2" key="1">
    <citation type="submission" date="2013-09" db="EMBL/GenBank/DDBJ databases">
        <authorList>
            <person name="Zeng Z."/>
            <person name="Chen C."/>
        </authorList>
    </citation>
    <scope>NUCLEOTIDE SEQUENCE [LARGE SCALE GENOMIC DNA]</scope>
    <source>
        <strain evidence="1 2">WB 4.1-42</strain>
    </source>
</reference>
<organism evidence="1 2">
    <name type="scientific">Flavobacterium subsaxonicum WB 4.1-42 = DSM 21790</name>
    <dbReference type="NCBI Taxonomy" id="1121898"/>
    <lineage>
        <taxon>Bacteria</taxon>
        <taxon>Pseudomonadati</taxon>
        <taxon>Bacteroidota</taxon>
        <taxon>Flavobacteriia</taxon>
        <taxon>Flavobacteriales</taxon>
        <taxon>Flavobacteriaceae</taxon>
        <taxon>Flavobacterium</taxon>
    </lineage>
</organism>
<dbReference type="EMBL" id="JRLY01000004">
    <property type="protein sequence ID" value="KGO93539.1"/>
    <property type="molecule type" value="Genomic_DNA"/>
</dbReference>
<dbReference type="Pfam" id="PF13715">
    <property type="entry name" value="CarbopepD_reg_2"/>
    <property type="match status" value="1"/>
</dbReference>
<dbReference type="RefSeq" id="WP_026991883.1">
    <property type="nucleotide sequence ID" value="NZ_JRLY01000004.1"/>
</dbReference>
<dbReference type="Gene3D" id="2.60.40.1120">
    <property type="entry name" value="Carboxypeptidase-like, regulatory domain"/>
    <property type="match status" value="1"/>
</dbReference>
<dbReference type="AlphaFoldDB" id="A0A0A2MMJ2"/>
<name>A0A0A2MMJ2_9FLAO</name>
<dbReference type="SUPFAM" id="SSF49464">
    <property type="entry name" value="Carboxypeptidase regulatory domain-like"/>
    <property type="match status" value="1"/>
</dbReference>
<accession>A0A0A2MMJ2</accession>
<evidence type="ECO:0000313" key="1">
    <source>
        <dbReference type="EMBL" id="KGO93539.1"/>
    </source>
</evidence>
<gene>
    <name evidence="1" type="ORF">Q766_06100</name>
</gene>
<keyword evidence="2" id="KW-1185">Reference proteome</keyword>
<protein>
    <recommendedName>
        <fullName evidence="3">TonB-dependent receptor</fullName>
    </recommendedName>
</protein>